<sequence>MLREKGTIENGKMLTGYTNAWREIWKPIPKVTHTFQVGDRVISQNGEIGVVVEINDIGKKLPYEWNSVLEVRILVDYATTSKVQYPQDYAMQVLKKV</sequence>
<gene>
    <name evidence="3" type="ORF">UFOVP1307_80</name>
    <name evidence="1" type="ORF">UFOVP651_43</name>
    <name evidence="2" type="ORF">UFOVP902_122</name>
</gene>
<organism evidence="3">
    <name type="scientific">uncultured Caudovirales phage</name>
    <dbReference type="NCBI Taxonomy" id="2100421"/>
    <lineage>
        <taxon>Viruses</taxon>
        <taxon>Duplodnaviria</taxon>
        <taxon>Heunggongvirae</taxon>
        <taxon>Uroviricota</taxon>
        <taxon>Caudoviricetes</taxon>
        <taxon>Peduoviridae</taxon>
        <taxon>Maltschvirus</taxon>
        <taxon>Maltschvirus maltsch</taxon>
    </lineage>
</organism>
<evidence type="ECO:0000313" key="1">
    <source>
        <dbReference type="EMBL" id="CAB4154924.1"/>
    </source>
</evidence>
<protein>
    <submittedName>
        <fullName evidence="3">Uncharacterized protein</fullName>
    </submittedName>
</protein>
<accession>A0A6J5RQU5</accession>
<dbReference type="EMBL" id="LR797270">
    <property type="protein sequence ID" value="CAB4198402.1"/>
    <property type="molecule type" value="Genomic_DNA"/>
</dbReference>
<name>A0A6J5RQU5_9CAUD</name>
<evidence type="ECO:0000313" key="2">
    <source>
        <dbReference type="EMBL" id="CAB4170835.1"/>
    </source>
</evidence>
<dbReference type="EMBL" id="LR796859">
    <property type="protein sequence ID" value="CAB4170835.1"/>
    <property type="molecule type" value="Genomic_DNA"/>
</dbReference>
<proteinExistence type="predicted"/>
<reference evidence="3" key="1">
    <citation type="submission" date="2020-05" db="EMBL/GenBank/DDBJ databases">
        <authorList>
            <person name="Chiriac C."/>
            <person name="Salcher M."/>
            <person name="Ghai R."/>
            <person name="Kavagutti S V."/>
        </authorList>
    </citation>
    <scope>NUCLEOTIDE SEQUENCE</scope>
</reference>
<dbReference type="EMBL" id="LR796625">
    <property type="protein sequence ID" value="CAB4154924.1"/>
    <property type="molecule type" value="Genomic_DNA"/>
</dbReference>
<evidence type="ECO:0000313" key="3">
    <source>
        <dbReference type="EMBL" id="CAB4198402.1"/>
    </source>
</evidence>